<gene>
    <name evidence="2" type="ORF">OV079_11705</name>
</gene>
<evidence type="ECO:0000313" key="3">
    <source>
        <dbReference type="Proteomes" id="UP001150924"/>
    </source>
</evidence>
<keyword evidence="3" id="KW-1185">Reference proteome</keyword>
<proteinExistence type="predicted"/>
<dbReference type="RefSeq" id="WP_267768281.1">
    <property type="nucleotide sequence ID" value="NZ_JAPNKE010000002.1"/>
</dbReference>
<keyword evidence="1" id="KW-0732">Signal</keyword>
<feature type="chain" id="PRO_5040753568" description="Lipoprotein" evidence="1">
    <location>
        <begin position="27"/>
        <end position="319"/>
    </location>
</feature>
<evidence type="ECO:0008006" key="4">
    <source>
        <dbReference type="Google" id="ProtNLM"/>
    </source>
</evidence>
<reference evidence="2" key="1">
    <citation type="submission" date="2022-11" db="EMBL/GenBank/DDBJ databases">
        <title>Minimal conservation of predation-associated metabolite biosynthetic gene clusters underscores biosynthetic potential of Myxococcota including descriptions for ten novel species: Archangium lansinium sp. nov., Myxococcus landrumus sp. nov., Nannocystis bai.</title>
        <authorList>
            <person name="Ahearne A."/>
            <person name="Stevens C."/>
            <person name="Phillips K."/>
        </authorList>
    </citation>
    <scope>NUCLEOTIDE SEQUENCE</scope>
    <source>
        <strain evidence="2">Na p29</strain>
    </source>
</reference>
<dbReference type="EMBL" id="JAPNKE010000002">
    <property type="protein sequence ID" value="MCY1006213.1"/>
    <property type="molecule type" value="Genomic_DNA"/>
</dbReference>
<dbReference type="Proteomes" id="UP001150924">
    <property type="component" value="Unassembled WGS sequence"/>
</dbReference>
<organism evidence="2 3">
    <name type="scientific">Nannocystis pusilla</name>
    <dbReference type="NCBI Taxonomy" id="889268"/>
    <lineage>
        <taxon>Bacteria</taxon>
        <taxon>Pseudomonadati</taxon>
        <taxon>Myxococcota</taxon>
        <taxon>Polyangia</taxon>
        <taxon>Nannocystales</taxon>
        <taxon>Nannocystaceae</taxon>
        <taxon>Nannocystis</taxon>
    </lineage>
</organism>
<name>A0A9X3EVB4_9BACT</name>
<evidence type="ECO:0000256" key="1">
    <source>
        <dbReference type="SAM" id="SignalP"/>
    </source>
</evidence>
<dbReference type="AlphaFoldDB" id="A0A9X3EVB4"/>
<protein>
    <recommendedName>
        <fullName evidence="4">Lipoprotein</fullName>
    </recommendedName>
</protein>
<sequence length="319" mass="33379">MHHASFKPCTSFIRVLPGLAAALALAAVLPACDAPDPLEPPAADDESLPELPELTAEELTALQARATVASFTVADSGRITIVGTPDRSVLAYQVSGGRVADDVLIQLIDAQQASPAEVFLALAEPGAAVPEALLAEHRARAARDPQVGAVPRQLAYVLPRIIEPELLGCHAGGGEPIEFDDWEDDWLERFACINVSEPYSTTTRNTADGIAGYLVAGDLQGRALSACNAAWNDVAVAYYVNDGAPGPTSPFTFIGGTTLEEFDGVHLYSTGSAPGYLMRVNHFTPTPTPTSATVAAATAADRRGQARVPAVETAPGREV</sequence>
<accession>A0A9X3EVB4</accession>
<evidence type="ECO:0000313" key="2">
    <source>
        <dbReference type="EMBL" id="MCY1006213.1"/>
    </source>
</evidence>
<feature type="signal peptide" evidence="1">
    <location>
        <begin position="1"/>
        <end position="26"/>
    </location>
</feature>
<comment type="caution">
    <text evidence="2">The sequence shown here is derived from an EMBL/GenBank/DDBJ whole genome shotgun (WGS) entry which is preliminary data.</text>
</comment>